<comment type="function">
    <text evidence="14 19">Joins adenosylcobinamide-GDP and alpha-ribazole to generate adenosylcobalamin (Ado-cobalamin). Also synthesizes adenosylcobalamin 5'-phosphate from adenosylcobinamide-GDP and alpha-ribazole 5'-phosphate.</text>
</comment>
<evidence type="ECO:0000256" key="11">
    <source>
        <dbReference type="ARBA" id="ARBA00022842"/>
    </source>
</evidence>
<keyword evidence="12 19" id="KW-1133">Transmembrane helix</keyword>
<evidence type="ECO:0000256" key="5">
    <source>
        <dbReference type="ARBA" id="ARBA00013200"/>
    </source>
</evidence>
<dbReference type="Proteomes" id="UP000306236">
    <property type="component" value="Unassembled WGS sequence"/>
</dbReference>
<keyword evidence="21" id="KW-1185">Reference proteome</keyword>
<comment type="similarity">
    <text evidence="4 19">Belongs to the CobS family.</text>
</comment>
<evidence type="ECO:0000256" key="19">
    <source>
        <dbReference type="HAMAP-Rule" id="MF_00719"/>
    </source>
</evidence>
<comment type="catalytic activity">
    <reaction evidence="18 19">
        <text>alpha-ribazole 5'-phosphate + adenosylcob(III)inamide-GDP = adenosylcob(III)alamin 5'-phosphate + GMP + H(+)</text>
        <dbReference type="Rhea" id="RHEA:23560"/>
        <dbReference type="ChEBI" id="CHEBI:15378"/>
        <dbReference type="ChEBI" id="CHEBI:57918"/>
        <dbReference type="ChEBI" id="CHEBI:58115"/>
        <dbReference type="ChEBI" id="CHEBI:60487"/>
        <dbReference type="ChEBI" id="CHEBI:60493"/>
        <dbReference type="EC" id="2.7.8.26"/>
    </reaction>
</comment>
<dbReference type="UniPathway" id="UPA00148">
    <property type="reaction ID" value="UER00238"/>
</dbReference>
<feature type="transmembrane region" description="Helical" evidence="19">
    <location>
        <begin position="69"/>
        <end position="91"/>
    </location>
</feature>
<comment type="caution">
    <text evidence="20">The sequence shown here is derived from an EMBL/GenBank/DDBJ whole genome shotgun (WGS) entry which is preliminary data.</text>
</comment>
<keyword evidence="8 19" id="KW-0169">Cobalamin biosynthesis</keyword>
<evidence type="ECO:0000256" key="16">
    <source>
        <dbReference type="ARBA" id="ARBA00032853"/>
    </source>
</evidence>
<evidence type="ECO:0000256" key="4">
    <source>
        <dbReference type="ARBA" id="ARBA00010561"/>
    </source>
</evidence>
<evidence type="ECO:0000256" key="8">
    <source>
        <dbReference type="ARBA" id="ARBA00022573"/>
    </source>
</evidence>
<dbReference type="OrthoDB" id="9794626at2"/>
<reference evidence="20 21" key="1">
    <citation type="submission" date="2019-04" db="EMBL/GenBank/DDBJ databases">
        <title>Lampropedia sp YIM MLB12 draf genome.</title>
        <authorList>
            <person name="Wang Y.-X."/>
        </authorList>
    </citation>
    <scope>NUCLEOTIDE SEQUENCE [LARGE SCALE GENOMIC DNA]</scope>
    <source>
        <strain evidence="20 21">YIM MLB12</strain>
    </source>
</reference>
<organism evidence="20 21">
    <name type="scientific">Lampropedia aestuarii</name>
    <dbReference type="NCBI Taxonomy" id="2562762"/>
    <lineage>
        <taxon>Bacteria</taxon>
        <taxon>Pseudomonadati</taxon>
        <taxon>Pseudomonadota</taxon>
        <taxon>Betaproteobacteria</taxon>
        <taxon>Burkholderiales</taxon>
        <taxon>Comamonadaceae</taxon>
        <taxon>Lampropedia</taxon>
    </lineage>
</organism>
<feature type="transmembrane region" description="Helical" evidence="19">
    <location>
        <begin position="203"/>
        <end position="221"/>
    </location>
</feature>
<comment type="catalytic activity">
    <reaction evidence="17 19">
        <text>alpha-ribazole + adenosylcob(III)inamide-GDP = adenosylcob(III)alamin + GMP + H(+)</text>
        <dbReference type="Rhea" id="RHEA:16049"/>
        <dbReference type="ChEBI" id="CHEBI:10329"/>
        <dbReference type="ChEBI" id="CHEBI:15378"/>
        <dbReference type="ChEBI" id="CHEBI:18408"/>
        <dbReference type="ChEBI" id="CHEBI:58115"/>
        <dbReference type="ChEBI" id="CHEBI:60487"/>
        <dbReference type="EC" id="2.7.8.26"/>
    </reaction>
</comment>
<feature type="transmembrane region" description="Helical" evidence="19">
    <location>
        <begin position="227"/>
        <end position="245"/>
    </location>
</feature>
<keyword evidence="9 19" id="KW-0808">Transferase</keyword>
<evidence type="ECO:0000256" key="3">
    <source>
        <dbReference type="ARBA" id="ARBA00004663"/>
    </source>
</evidence>
<sequence length="284" mass="29786">MQTVRHFLLALQYFTRIPITGRLAEWAGYHPAQLPKALAHLPGVGLLLGLCSAAVLCLALWLLPPLSQASAVAMVAALLATACTLLLTGAFHEDGLADLADGLGGAYQPARALEIMKDSRIGAFGAITMVMALLSKVALIAACLQVLEAGETIHSLARASALLIAGQVFSRLAPLLITAYLPHVGDTAQSKSKPIAAQFPARAWWVVGSWLLLTLLLLYWLAPSMAWGWGLLAALAGGAVIAWRLHVRLHGFTGDGLGAAQQVGELFFYLAMLGSLPGLAGVAT</sequence>
<feature type="transmembrane region" description="Helical" evidence="19">
    <location>
        <begin position="266"/>
        <end position="283"/>
    </location>
</feature>
<dbReference type="GO" id="GO:0009236">
    <property type="term" value="P:cobalamin biosynthetic process"/>
    <property type="evidence" value="ECO:0007669"/>
    <property type="project" value="UniProtKB-UniRule"/>
</dbReference>
<gene>
    <name evidence="19" type="primary">cobS</name>
    <name evidence="20" type="ORF">E8K88_11550</name>
</gene>
<keyword evidence="7 19" id="KW-1003">Cell membrane</keyword>
<comment type="pathway">
    <text evidence="3 19">Cofactor biosynthesis; adenosylcobalamin biosynthesis; adenosylcobalamin from cob(II)yrinate a,c-diamide: step 7/7.</text>
</comment>
<dbReference type="GO" id="GO:0005886">
    <property type="term" value="C:plasma membrane"/>
    <property type="evidence" value="ECO:0007669"/>
    <property type="project" value="UniProtKB-SubCell"/>
</dbReference>
<comment type="cofactor">
    <cofactor evidence="1 19">
        <name>Mg(2+)</name>
        <dbReference type="ChEBI" id="CHEBI:18420"/>
    </cofactor>
</comment>
<dbReference type="GO" id="GO:0008818">
    <property type="term" value="F:cobalamin 5'-phosphate synthase activity"/>
    <property type="evidence" value="ECO:0007669"/>
    <property type="project" value="UniProtKB-UniRule"/>
</dbReference>
<dbReference type="PANTHER" id="PTHR34148">
    <property type="entry name" value="ADENOSYLCOBINAMIDE-GDP RIBAZOLETRANSFERASE"/>
    <property type="match status" value="1"/>
</dbReference>
<dbReference type="InterPro" id="IPR003805">
    <property type="entry name" value="CobS"/>
</dbReference>
<feature type="transmembrane region" description="Helical" evidence="19">
    <location>
        <begin position="121"/>
        <end position="147"/>
    </location>
</feature>
<feature type="transmembrane region" description="Helical" evidence="19">
    <location>
        <begin position="159"/>
        <end position="182"/>
    </location>
</feature>
<dbReference type="GO" id="GO:0051073">
    <property type="term" value="F:adenosylcobinamide-GDP ribazoletransferase activity"/>
    <property type="evidence" value="ECO:0007669"/>
    <property type="project" value="UniProtKB-UniRule"/>
</dbReference>
<dbReference type="EC" id="2.7.8.26" evidence="5 19"/>
<evidence type="ECO:0000256" key="14">
    <source>
        <dbReference type="ARBA" id="ARBA00025228"/>
    </source>
</evidence>
<proteinExistence type="inferred from homology"/>
<protein>
    <recommendedName>
        <fullName evidence="6 19">Adenosylcobinamide-GDP ribazoletransferase</fullName>
        <ecNumber evidence="5 19">2.7.8.26</ecNumber>
    </recommendedName>
    <alternativeName>
        <fullName evidence="16 19">Cobalamin synthase</fullName>
    </alternativeName>
    <alternativeName>
        <fullName evidence="15 19">Cobalamin-5'-phosphate synthase</fullName>
    </alternativeName>
</protein>
<evidence type="ECO:0000256" key="13">
    <source>
        <dbReference type="ARBA" id="ARBA00023136"/>
    </source>
</evidence>
<feature type="transmembrane region" description="Helical" evidence="19">
    <location>
        <begin position="44"/>
        <end position="63"/>
    </location>
</feature>
<evidence type="ECO:0000256" key="7">
    <source>
        <dbReference type="ARBA" id="ARBA00022475"/>
    </source>
</evidence>
<keyword evidence="10 19" id="KW-0812">Transmembrane</keyword>
<accession>A0A4V3YWT7</accession>
<dbReference type="RefSeq" id="WP_136406828.1">
    <property type="nucleotide sequence ID" value="NZ_SSWX01000014.1"/>
</dbReference>
<evidence type="ECO:0000256" key="2">
    <source>
        <dbReference type="ARBA" id="ARBA00004651"/>
    </source>
</evidence>
<keyword evidence="11 19" id="KW-0460">Magnesium</keyword>
<evidence type="ECO:0000256" key="15">
    <source>
        <dbReference type="ARBA" id="ARBA00032605"/>
    </source>
</evidence>
<dbReference type="Pfam" id="PF02654">
    <property type="entry name" value="CobS"/>
    <property type="match status" value="1"/>
</dbReference>
<name>A0A4V3YWT7_9BURK</name>
<evidence type="ECO:0000256" key="18">
    <source>
        <dbReference type="ARBA" id="ARBA00049504"/>
    </source>
</evidence>
<evidence type="ECO:0000313" key="20">
    <source>
        <dbReference type="EMBL" id="THJ32612.1"/>
    </source>
</evidence>
<dbReference type="HAMAP" id="MF_00719">
    <property type="entry name" value="CobS"/>
    <property type="match status" value="1"/>
</dbReference>
<evidence type="ECO:0000256" key="10">
    <source>
        <dbReference type="ARBA" id="ARBA00022692"/>
    </source>
</evidence>
<dbReference type="AlphaFoldDB" id="A0A4V3YWT7"/>
<evidence type="ECO:0000313" key="21">
    <source>
        <dbReference type="Proteomes" id="UP000306236"/>
    </source>
</evidence>
<evidence type="ECO:0000256" key="17">
    <source>
        <dbReference type="ARBA" id="ARBA00048623"/>
    </source>
</evidence>
<evidence type="ECO:0000256" key="12">
    <source>
        <dbReference type="ARBA" id="ARBA00022989"/>
    </source>
</evidence>
<evidence type="ECO:0000256" key="1">
    <source>
        <dbReference type="ARBA" id="ARBA00001946"/>
    </source>
</evidence>
<keyword evidence="13 19" id="KW-0472">Membrane</keyword>
<dbReference type="PANTHER" id="PTHR34148:SF1">
    <property type="entry name" value="ADENOSYLCOBINAMIDE-GDP RIBAZOLETRANSFERASE"/>
    <property type="match status" value="1"/>
</dbReference>
<evidence type="ECO:0000256" key="9">
    <source>
        <dbReference type="ARBA" id="ARBA00022679"/>
    </source>
</evidence>
<comment type="subcellular location">
    <subcellularLocation>
        <location evidence="2 19">Cell membrane</location>
        <topology evidence="2 19">Multi-pass membrane protein</topology>
    </subcellularLocation>
</comment>
<evidence type="ECO:0000256" key="6">
    <source>
        <dbReference type="ARBA" id="ARBA00015850"/>
    </source>
</evidence>
<dbReference type="EMBL" id="SSWX01000014">
    <property type="protein sequence ID" value="THJ32612.1"/>
    <property type="molecule type" value="Genomic_DNA"/>
</dbReference>